<dbReference type="SMART" id="SM00387">
    <property type="entry name" value="HATPase_c"/>
    <property type="match status" value="1"/>
</dbReference>
<feature type="transmembrane region" description="Helical" evidence="6">
    <location>
        <begin position="64"/>
        <end position="85"/>
    </location>
</feature>
<evidence type="ECO:0000256" key="4">
    <source>
        <dbReference type="ARBA" id="ARBA00022679"/>
    </source>
</evidence>
<evidence type="ECO:0000256" key="2">
    <source>
        <dbReference type="ARBA" id="ARBA00012438"/>
    </source>
</evidence>
<dbReference type="GO" id="GO:0005886">
    <property type="term" value="C:plasma membrane"/>
    <property type="evidence" value="ECO:0007669"/>
    <property type="project" value="TreeGrafter"/>
</dbReference>
<dbReference type="RefSeq" id="WP_191908444.1">
    <property type="nucleotide sequence ID" value="NZ_CP042906.1"/>
</dbReference>
<feature type="transmembrane region" description="Helical" evidence="6">
    <location>
        <begin position="12"/>
        <end position="31"/>
    </location>
</feature>
<dbReference type="CDD" id="cd00082">
    <property type="entry name" value="HisKA"/>
    <property type="match status" value="1"/>
</dbReference>
<evidence type="ECO:0000259" key="7">
    <source>
        <dbReference type="PROSITE" id="PS50109"/>
    </source>
</evidence>
<dbReference type="GO" id="GO:0009927">
    <property type="term" value="F:histidine phosphotransfer kinase activity"/>
    <property type="evidence" value="ECO:0007669"/>
    <property type="project" value="TreeGrafter"/>
</dbReference>
<dbReference type="SUPFAM" id="SSF55874">
    <property type="entry name" value="ATPase domain of HSP90 chaperone/DNA topoisomerase II/histidine kinase"/>
    <property type="match status" value="1"/>
</dbReference>
<dbReference type="PRINTS" id="PR00344">
    <property type="entry name" value="BCTRLSENSOR"/>
</dbReference>
<dbReference type="Pfam" id="PF00512">
    <property type="entry name" value="HisKA"/>
    <property type="match status" value="1"/>
</dbReference>
<dbReference type="SUPFAM" id="SSF47384">
    <property type="entry name" value="Homodimeric domain of signal transducing histidine kinase"/>
    <property type="match status" value="1"/>
</dbReference>
<keyword evidence="6" id="KW-0472">Membrane</keyword>
<comment type="catalytic activity">
    <reaction evidence="1">
        <text>ATP + protein L-histidine = ADP + protein N-phospho-L-histidine.</text>
        <dbReference type="EC" id="2.7.13.3"/>
    </reaction>
</comment>
<dbReference type="SMART" id="SM00388">
    <property type="entry name" value="HisKA"/>
    <property type="match status" value="1"/>
</dbReference>
<dbReference type="PANTHER" id="PTHR43047:SF72">
    <property type="entry name" value="OSMOSENSING HISTIDINE PROTEIN KINASE SLN1"/>
    <property type="match status" value="1"/>
</dbReference>
<organism evidence="8 9">
    <name type="scientific">Hypericibacter terrae</name>
    <dbReference type="NCBI Taxonomy" id="2602015"/>
    <lineage>
        <taxon>Bacteria</taxon>
        <taxon>Pseudomonadati</taxon>
        <taxon>Pseudomonadota</taxon>
        <taxon>Alphaproteobacteria</taxon>
        <taxon>Rhodospirillales</taxon>
        <taxon>Dongiaceae</taxon>
        <taxon>Hypericibacter</taxon>
    </lineage>
</organism>
<dbReference type="EC" id="2.7.13.3" evidence="2"/>
<evidence type="ECO:0000256" key="3">
    <source>
        <dbReference type="ARBA" id="ARBA00022553"/>
    </source>
</evidence>
<reference evidence="8 9" key="1">
    <citation type="submission" date="2019-08" db="EMBL/GenBank/DDBJ databases">
        <title>Hyperibacter terrae gen. nov., sp. nov. and Hyperibacter viscosus sp. nov., two new members in the family Rhodospirillaceae isolated from the rhizosphere of Hypericum perforatum.</title>
        <authorList>
            <person name="Noviana Z."/>
        </authorList>
    </citation>
    <scope>NUCLEOTIDE SEQUENCE [LARGE SCALE GENOMIC DNA]</scope>
    <source>
        <strain evidence="8 9">R5913</strain>
    </source>
</reference>
<feature type="transmembrane region" description="Helical" evidence="6">
    <location>
        <begin position="38"/>
        <end position="58"/>
    </location>
</feature>
<dbReference type="SUPFAM" id="SSF55785">
    <property type="entry name" value="PYP-like sensor domain (PAS domain)"/>
    <property type="match status" value="1"/>
</dbReference>
<dbReference type="Proteomes" id="UP000326202">
    <property type="component" value="Chromosome"/>
</dbReference>
<dbReference type="InterPro" id="IPR003661">
    <property type="entry name" value="HisK_dim/P_dom"/>
</dbReference>
<dbReference type="InterPro" id="IPR035965">
    <property type="entry name" value="PAS-like_dom_sf"/>
</dbReference>
<sequence>MELLPSTEVIATAAALGAIIMAATMAYLAFLPAVSPAMGWWALATLANGAGLLLPGLWTDAASRPAVAAGQSALALSALLIHAGARRFIHNYVEARRLGLLLGLVAFAAALWASGVLSAPLIPAITALLFLAAAWEFARDWQRQRDPVVGVVAVPLIASGIVELLKLLLAPELGPTGPLQWIGQLAGLAAAILATAAVMRRGQSAAVEQELQRALDSLQLHEREERMRLAVENERSRLLEVMEGVPQAVVLFDAQDRLVFSNSNFSRMFPNTRDLHGAGTSFEALVRAGVERGAYGGDRQATETLARRRLEAHLNPRGPFEYPLSDGRTIQVVERKTHDNSTVVAYTDITEYRRRQDALTLIVGNRPEGRSFLEAAAQALAVGLGYRWAGIAELGRDRREARVLALWADGRPAQPFAFSLAGTPSGQCYAQGKTLVVPDRAPELFAHDKWLAQSGAVAYQGAVFCDERGETVGHVFAFDDEPDLRGPEPHPLLNLIAHWIGMEMQRVSAERRLIQAKETAEEASRAKTTFLATMSHELRTPLNAIIGFSEIMRDELLGPLGKPQYKTYAEDICQSGGHLLSLINDLLDLSKAGAGKIDLAEEEIEPRNLIESCLRLVETRARRNNVHIYNLIGSPLPKLYADRRRLKQILLNLLANAVKFTPAHGSVTVRTRQDAQGFHIEVIDTGVGIALEDIPKVMLPFGQVDSVISRRAEGVGLGLPLSKVLAELHGGRLAIESQLGKGTTVALVLPASRVRSIQAAE</sequence>
<dbReference type="Gene3D" id="3.30.450.40">
    <property type="match status" value="1"/>
</dbReference>
<keyword evidence="5" id="KW-0418">Kinase</keyword>
<keyword evidence="6" id="KW-0812">Transmembrane</keyword>
<dbReference type="EMBL" id="CP042906">
    <property type="protein sequence ID" value="QEX15993.1"/>
    <property type="molecule type" value="Genomic_DNA"/>
</dbReference>
<dbReference type="Pfam" id="PF02518">
    <property type="entry name" value="HATPase_c"/>
    <property type="match status" value="1"/>
</dbReference>
<dbReference type="CDD" id="cd16922">
    <property type="entry name" value="HATPase_EvgS-ArcB-TorS-like"/>
    <property type="match status" value="1"/>
</dbReference>
<dbReference type="PANTHER" id="PTHR43047">
    <property type="entry name" value="TWO-COMPONENT HISTIDINE PROTEIN KINASE"/>
    <property type="match status" value="1"/>
</dbReference>
<keyword evidence="6" id="KW-1133">Transmembrane helix</keyword>
<gene>
    <name evidence="8" type="ORF">FRZ44_12830</name>
</gene>
<dbReference type="InterPro" id="IPR029016">
    <property type="entry name" value="GAF-like_dom_sf"/>
</dbReference>
<proteinExistence type="predicted"/>
<evidence type="ECO:0000256" key="1">
    <source>
        <dbReference type="ARBA" id="ARBA00000085"/>
    </source>
</evidence>
<dbReference type="InterPro" id="IPR036890">
    <property type="entry name" value="HATPase_C_sf"/>
</dbReference>
<evidence type="ECO:0000313" key="9">
    <source>
        <dbReference type="Proteomes" id="UP000326202"/>
    </source>
</evidence>
<dbReference type="SUPFAM" id="SSF55781">
    <property type="entry name" value="GAF domain-like"/>
    <property type="match status" value="1"/>
</dbReference>
<keyword evidence="3" id="KW-0597">Phosphoprotein</keyword>
<name>A0A5J6MET9_9PROT</name>
<dbReference type="Gene3D" id="1.10.287.130">
    <property type="match status" value="1"/>
</dbReference>
<dbReference type="InterPro" id="IPR036097">
    <property type="entry name" value="HisK_dim/P_sf"/>
</dbReference>
<feature type="domain" description="Histidine kinase" evidence="7">
    <location>
        <begin position="533"/>
        <end position="753"/>
    </location>
</feature>
<dbReference type="AlphaFoldDB" id="A0A5J6MET9"/>
<dbReference type="Gene3D" id="3.30.450.20">
    <property type="entry name" value="PAS domain"/>
    <property type="match status" value="1"/>
</dbReference>
<keyword evidence="9" id="KW-1185">Reference proteome</keyword>
<dbReference type="FunFam" id="3.30.565.10:FF:000006">
    <property type="entry name" value="Sensor histidine kinase WalK"/>
    <property type="match status" value="1"/>
</dbReference>
<accession>A0A5J6MET9</accession>
<dbReference type="Pfam" id="PF12860">
    <property type="entry name" value="PAS_7"/>
    <property type="match status" value="1"/>
</dbReference>
<keyword evidence="4" id="KW-0808">Transferase</keyword>
<dbReference type="GO" id="GO:0000155">
    <property type="term" value="F:phosphorelay sensor kinase activity"/>
    <property type="evidence" value="ECO:0007669"/>
    <property type="project" value="InterPro"/>
</dbReference>
<dbReference type="Gene3D" id="3.30.565.10">
    <property type="entry name" value="Histidine kinase-like ATPase, C-terminal domain"/>
    <property type="match status" value="1"/>
</dbReference>
<dbReference type="KEGG" id="htq:FRZ44_12830"/>
<dbReference type="InterPro" id="IPR004358">
    <property type="entry name" value="Sig_transdc_His_kin-like_C"/>
</dbReference>
<evidence type="ECO:0000256" key="5">
    <source>
        <dbReference type="ARBA" id="ARBA00022777"/>
    </source>
</evidence>
<protein>
    <recommendedName>
        <fullName evidence="2">histidine kinase</fullName>
        <ecNumber evidence="2">2.7.13.3</ecNumber>
    </recommendedName>
</protein>
<dbReference type="InterPro" id="IPR003594">
    <property type="entry name" value="HATPase_dom"/>
</dbReference>
<dbReference type="InterPro" id="IPR005467">
    <property type="entry name" value="His_kinase_dom"/>
</dbReference>
<evidence type="ECO:0000313" key="8">
    <source>
        <dbReference type="EMBL" id="QEX15993.1"/>
    </source>
</evidence>
<feature type="transmembrane region" description="Helical" evidence="6">
    <location>
        <begin position="97"/>
        <end position="115"/>
    </location>
</feature>
<evidence type="ECO:0000256" key="6">
    <source>
        <dbReference type="SAM" id="Phobius"/>
    </source>
</evidence>
<dbReference type="PROSITE" id="PS50109">
    <property type="entry name" value="HIS_KIN"/>
    <property type="match status" value="1"/>
</dbReference>